<dbReference type="Proteomes" id="UP000467841">
    <property type="component" value="Unassembled WGS sequence"/>
</dbReference>
<reference evidence="2" key="1">
    <citation type="submission" date="2020-01" db="EMBL/GenBank/DDBJ databases">
        <authorList>
            <person name="Mishra B."/>
        </authorList>
    </citation>
    <scope>NUCLEOTIDE SEQUENCE [LARGE SCALE GENOMIC DNA]</scope>
</reference>
<evidence type="ECO:0000313" key="3">
    <source>
        <dbReference type="Proteomes" id="UP000467841"/>
    </source>
</evidence>
<feature type="compositionally biased region" description="Basic residues" evidence="1">
    <location>
        <begin position="1"/>
        <end position="13"/>
    </location>
</feature>
<protein>
    <submittedName>
        <fullName evidence="2">Uncharacterized protein</fullName>
    </submittedName>
</protein>
<dbReference type="AlphaFoldDB" id="A0A6D2IJ44"/>
<feature type="compositionally biased region" description="Acidic residues" evidence="1">
    <location>
        <begin position="38"/>
        <end position="49"/>
    </location>
</feature>
<comment type="caution">
    <text evidence="2">The sequence shown here is derived from an EMBL/GenBank/DDBJ whole genome shotgun (WGS) entry which is preliminary data.</text>
</comment>
<dbReference type="OrthoDB" id="1110748at2759"/>
<accession>A0A6D2IJ44</accession>
<feature type="compositionally biased region" description="Basic residues" evidence="1">
    <location>
        <begin position="95"/>
        <end position="104"/>
    </location>
</feature>
<organism evidence="2 3">
    <name type="scientific">Microthlaspi erraticum</name>
    <dbReference type="NCBI Taxonomy" id="1685480"/>
    <lineage>
        <taxon>Eukaryota</taxon>
        <taxon>Viridiplantae</taxon>
        <taxon>Streptophyta</taxon>
        <taxon>Embryophyta</taxon>
        <taxon>Tracheophyta</taxon>
        <taxon>Spermatophyta</taxon>
        <taxon>Magnoliopsida</taxon>
        <taxon>eudicotyledons</taxon>
        <taxon>Gunneridae</taxon>
        <taxon>Pentapetalae</taxon>
        <taxon>rosids</taxon>
        <taxon>malvids</taxon>
        <taxon>Brassicales</taxon>
        <taxon>Brassicaceae</taxon>
        <taxon>Coluteocarpeae</taxon>
        <taxon>Microthlaspi</taxon>
    </lineage>
</organism>
<sequence length="206" mass="23279">MAKTKKTSKKRKSTVADDEPEFIHTIPAEGDGGRQEETQPDDTQLEDTEPGMAEGTIDSQMDVHEAVRESTEEQTRKETSSQDGAREDVPDTAQRRSKKHRGPTKMKDIAKDPNTRIKVEFTELGEPCGEGSVKLSSYLGLLVREHVPVLIDDWRKIGEERKTVLLKSIKIWFELEGEYEKAAVMKQMGCLWRASKSRLVKPILKA</sequence>
<gene>
    <name evidence="2" type="ORF">MERR_LOCUS12314</name>
</gene>
<dbReference type="PANTHER" id="PTHR33018">
    <property type="entry name" value="OS10G0338966 PROTEIN-RELATED"/>
    <property type="match status" value="1"/>
</dbReference>
<feature type="compositionally biased region" description="Basic and acidic residues" evidence="1">
    <location>
        <begin position="61"/>
        <end position="89"/>
    </location>
</feature>
<proteinExistence type="predicted"/>
<name>A0A6D2IJ44_9BRAS</name>
<feature type="region of interest" description="Disordered" evidence="1">
    <location>
        <begin position="1"/>
        <end position="109"/>
    </location>
</feature>
<evidence type="ECO:0000313" key="2">
    <source>
        <dbReference type="EMBL" id="CAA7025079.1"/>
    </source>
</evidence>
<dbReference type="PANTHER" id="PTHR33018:SF34">
    <property type="entry name" value="OS02G0472350 PROTEIN"/>
    <property type="match status" value="1"/>
</dbReference>
<keyword evidence="3" id="KW-1185">Reference proteome</keyword>
<evidence type="ECO:0000256" key="1">
    <source>
        <dbReference type="SAM" id="MobiDB-lite"/>
    </source>
</evidence>
<dbReference type="EMBL" id="CACVBM020000976">
    <property type="protein sequence ID" value="CAA7025079.1"/>
    <property type="molecule type" value="Genomic_DNA"/>
</dbReference>